<evidence type="ECO:0000256" key="3">
    <source>
        <dbReference type="ARBA" id="ARBA00022617"/>
    </source>
</evidence>
<evidence type="ECO:0000256" key="4">
    <source>
        <dbReference type="ARBA" id="ARBA00022723"/>
    </source>
</evidence>
<keyword evidence="6 8" id="KW-0408">Iron</keyword>
<feature type="binding site" description="axial binding residue" evidence="8">
    <location>
        <position position="362"/>
    </location>
    <ligand>
        <name>heme</name>
        <dbReference type="ChEBI" id="CHEBI:30413"/>
    </ligand>
    <ligandPart>
        <name>Fe</name>
        <dbReference type="ChEBI" id="CHEBI:18248"/>
    </ligandPart>
</feature>
<sequence>MFLKICRSHKTSNLVQRLPPGPWKLPIIGNMHQLVGSLPHHILRDLANIYGPLMHLQLGEVSTVVVSTPEAAKEIMRTHDGIFAFRPLLLAPDQRRPWGCSNGAAAQGLRTGPAPDIISYGGAGIAFAPYGEYWRQMRKICYSVLLNSKRVESFQLIREEVSHLLEFIRANIGSPINLGEQIFSMTYGMTTRVAFSNKCKEHEALITSVREGSIVAFQDLFATRSETSSSTVEWAMSEMVKTPRVKEKAQAEVGQVFGAKGNVNETSLQQLKFLKVVIKETLRLHPPLPLLLPKECSDSCEINGYGILVKIKVIVNAWVIGREPKHWTEAETFHPERFLDSCIDHRGANIEFIPFGAGRRICPGMSFATLNIELPLARLLFHFNWKLPEEGLDMTENFGATVQKKKELHLIPTPYPPVPNV</sequence>
<dbReference type="EMBL" id="PDCK01000043">
    <property type="protein sequence ID" value="PRQ33163.1"/>
    <property type="molecule type" value="Genomic_DNA"/>
</dbReference>
<keyword evidence="11" id="KW-1185">Reference proteome</keyword>
<keyword evidence="3 8" id="KW-0349">Heme</keyword>
<dbReference type="GO" id="GO:0004497">
    <property type="term" value="F:monooxygenase activity"/>
    <property type="evidence" value="ECO:0007669"/>
    <property type="project" value="UniProtKB-KW"/>
</dbReference>
<dbReference type="Gene3D" id="1.10.630.10">
    <property type="entry name" value="Cytochrome P450"/>
    <property type="match status" value="2"/>
</dbReference>
<dbReference type="SUPFAM" id="SSF48264">
    <property type="entry name" value="Cytochrome P450"/>
    <property type="match status" value="1"/>
</dbReference>
<evidence type="ECO:0000256" key="6">
    <source>
        <dbReference type="ARBA" id="ARBA00023004"/>
    </source>
</evidence>
<evidence type="ECO:0000256" key="9">
    <source>
        <dbReference type="RuleBase" id="RU000461"/>
    </source>
</evidence>
<evidence type="ECO:0000313" key="11">
    <source>
        <dbReference type="Proteomes" id="UP000238479"/>
    </source>
</evidence>
<dbReference type="PRINTS" id="PR00385">
    <property type="entry name" value="P450"/>
</dbReference>
<accession>A0A2P6QG60</accession>
<keyword evidence="7 9" id="KW-0503">Monooxygenase</keyword>
<dbReference type="InterPro" id="IPR001128">
    <property type="entry name" value="Cyt_P450"/>
</dbReference>
<name>A0A2P6QG60_ROSCH</name>
<dbReference type="GO" id="GO:0016705">
    <property type="term" value="F:oxidoreductase activity, acting on paired donors, with incorporation or reduction of molecular oxygen"/>
    <property type="evidence" value="ECO:0007669"/>
    <property type="project" value="InterPro"/>
</dbReference>
<dbReference type="FunFam" id="1.10.630.10:FF:000126">
    <property type="entry name" value="Predicted protein"/>
    <property type="match status" value="1"/>
</dbReference>
<dbReference type="InterPro" id="IPR036396">
    <property type="entry name" value="Cyt_P450_sf"/>
</dbReference>
<evidence type="ECO:0000313" key="10">
    <source>
        <dbReference type="EMBL" id="PRQ33163.1"/>
    </source>
</evidence>
<evidence type="ECO:0000256" key="2">
    <source>
        <dbReference type="ARBA" id="ARBA00010617"/>
    </source>
</evidence>
<dbReference type="InterPro" id="IPR002401">
    <property type="entry name" value="Cyt_P450_E_grp-I"/>
</dbReference>
<proteinExistence type="inferred from homology"/>
<evidence type="ECO:0000256" key="5">
    <source>
        <dbReference type="ARBA" id="ARBA00023002"/>
    </source>
</evidence>
<comment type="caution">
    <text evidence="10">The sequence shown here is derived from an EMBL/GenBank/DDBJ whole genome shotgun (WGS) entry which is preliminary data.</text>
</comment>
<organism evidence="10 11">
    <name type="scientific">Rosa chinensis</name>
    <name type="common">China rose</name>
    <dbReference type="NCBI Taxonomy" id="74649"/>
    <lineage>
        <taxon>Eukaryota</taxon>
        <taxon>Viridiplantae</taxon>
        <taxon>Streptophyta</taxon>
        <taxon>Embryophyta</taxon>
        <taxon>Tracheophyta</taxon>
        <taxon>Spermatophyta</taxon>
        <taxon>Magnoliopsida</taxon>
        <taxon>eudicotyledons</taxon>
        <taxon>Gunneridae</taxon>
        <taxon>Pentapetalae</taxon>
        <taxon>rosids</taxon>
        <taxon>fabids</taxon>
        <taxon>Rosales</taxon>
        <taxon>Rosaceae</taxon>
        <taxon>Rosoideae</taxon>
        <taxon>Rosoideae incertae sedis</taxon>
        <taxon>Rosa</taxon>
    </lineage>
</organism>
<keyword evidence="5 9" id="KW-0560">Oxidoreductase</keyword>
<evidence type="ECO:0000256" key="8">
    <source>
        <dbReference type="PIRSR" id="PIRSR602401-1"/>
    </source>
</evidence>
<keyword evidence="4 8" id="KW-0479">Metal-binding</keyword>
<evidence type="ECO:0000256" key="7">
    <source>
        <dbReference type="ARBA" id="ARBA00023033"/>
    </source>
</evidence>
<evidence type="ECO:0000256" key="1">
    <source>
        <dbReference type="ARBA" id="ARBA00001971"/>
    </source>
</evidence>
<dbReference type="InterPro" id="IPR017972">
    <property type="entry name" value="Cyt_P450_CS"/>
</dbReference>
<dbReference type="STRING" id="74649.A0A2P6QG60"/>
<dbReference type="Pfam" id="PF00067">
    <property type="entry name" value="p450"/>
    <property type="match status" value="3"/>
</dbReference>
<dbReference type="PRINTS" id="PR00463">
    <property type="entry name" value="EP450I"/>
</dbReference>
<dbReference type="GO" id="GO:0020037">
    <property type="term" value="F:heme binding"/>
    <property type="evidence" value="ECO:0007669"/>
    <property type="project" value="InterPro"/>
</dbReference>
<dbReference type="OMA" id="ALMGESC"/>
<dbReference type="Proteomes" id="UP000238479">
    <property type="component" value="Chromosome 5"/>
</dbReference>
<reference evidence="10 11" key="1">
    <citation type="journal article" date="2018" name="Nat. Genet.">
        <title>The Rosa genome provides new insights in the design of modern roses.</title>
        <authorList>
            <person name="Bendahmane M."/>
        </authorList>
    </citation>
    <scope>NUCLEOTIDE SEQUENCE [LARGE SCALE GENOMIC DNA]</scope>
    <source>
        <strain evidence="11">cv. Old Blush</strain>
    </source>
</reference>
<dbReference type="PROSITE" id="PS00086">
    <property type="entry name" value="CYTOCHROME_P450"/>
    <property type="match status" value="1"/>
</dbReference>
<dbReference type="PANTHER" id="PTHR47955">
    <property type="entry name" value="CYTOCHROME P450 FAMILY 71 PROTEIN"/>
    <property type="match status" value="1"/>
</dbReference>
<gene>
    <name evidence="10" type="ORF">RchiOBHm_Chr5g0054481</name>
</gene>
<dbReference type="GO" id="GO:0005506">
    <property type="term" value="F:iron ion binding"/>
    <property type="evidence" value="ECO:0007669"/>
    <property type="project" value="InterPro"/>
</dbReference>
<comment type="cofactor">
    <cofactor evidence="1 8">
        <name>heme</name>
        <dbReference type="ChEBI" id="CHEBI:30413"/>
    </cofactor>
</comment>
<dbReference type="AlphaFoldDB" id="A0A2P6QG60"/>
<dbReference type="Gramene" id="PRQ33163">
    <property type="protein sequence ID" value="PRQ33163"/>
    <property type="gene ID" value="RchiOBHm_Chr5g0054481"/>
</dbReference>
<comment type="similarity">
    <text evidence="2 9">Belongs to the cytochrome P450 family.</text>
</comment>
<dbReference type="PANTHER" id="PTHR47955:SF8">
    <property type="entry name" value="CYTOCHROME P450 71D11-LIKE"/>
    <property type="match status" value="1"/>
</dbReference>
<protein>
    <submittedName>
        <fullName evidence="10">Putative oxidoreductase</fullName>
        <ecNumber evidence="10">1.-.-.-</ecNumber>
    </submittedName>
</protein>
<dbReference type="EC" id="1.-.-.-" evidence="10"/>